<evidence type="ECO:0000256" key="4">
    <source>
        <dbReference type="ARBA" id="ARBA00022618"/>
    </source>
</evidence>
<reference evidence="19 20" key="1">
    <citation type="submission" date="2024-02" db="EMBL/GenBank/DDBJ databases">
        <title>A novel Wenzhouxiangellaceae bacterium, isolated from coastal sediments.</title>
        <authorList>
            <person name="Du Z.-J."/>
            <person name="Ye Y.-Q."/>
            <person name="Zhang X.-Y."/>
        </authorList>
    </citation>
    <scope>NUCLEOTIDE SEQUENCE [LARGE SCALE GENOMIC DNA]</scope>
    <source>
        <strain evidence="19 20">CH-27</strain>
    </source>
</reference>
<dbReference type="SUPFAM" id="SSF56601">
    <property type="entry name" value="beta-lactamase/transpeptidase-like"/>
    <property type="match status" value="1"/>
</dbReference>
<comment type="caution">
    <text evidence="19">The sequence shown here is derived from an EMBL/GenBank/DDBJ whole genome shotgun (WGS) entry which is preliminary data.</text>
</comment>
<dbReference type="GO" id="GO:0008360">
    <property type="term" value="P:regulation of cell shape"/>
    <property type="evidence" value="ECO:0007669"/>
    <property type="project" value="UniProtKB-KW"/>
</dbReference>
<evidence type="ECO:0000256" key="10">
    <source>
        <dbReference type="ARBA" id="ARBA00022984"/>
    </source>
</evidence>
<dbReference type="InterPro" id="IPR037532">
    <property type="entry name" value="FtsI_transpept"/>
</dbReference>
<dbReference type="GO" id="GO:0000917">
    <property type="term" value="P:division septum assembly"/>
    <property type="evidence" value="ECO:0007669"/>
    <property type="project" value="UniProtKB-KW"/>
</dbReference>
<dbReference type="InterPro" id="IPR036138">
    <property type="entry name" value="PBP_dimer_sf"/>
</dbReference>
<accession>A0AAW9R9A0</accession>
<evidence type="ECO:0000256" key="7">
    <source>
        <dbReference type="ARBA" id="ARBA00022692"/>
    </source>
</evidence>
<organism evidence="19 20">
    <name type="scientific">Elongatibacter sediminis</name>
    <dbReference type="NCBI Taxonomy" id="3119006"/>
    <lineage>
        <taxon>Bacteria</taxon>
        <taxon>Pseudomonadati</taxon>
        <taxon>Pseudomonadota</taxon>
        <taxon>Gammaproteobacteria</taxon>
        <taxon>Chromatiales</taxon>
        <taxon>Wenzhouxiangellaceae</taxon>
        <taxon>Elongatibacter</taxon>
    </lineage>
</organism>
<feature type="active site" description="Acyl-ester intermediate" evidence="16">
    <location>
        <position position="292"/>
    </location>
</feature>
<keyword evidence="12 16" id="KW-0472">Membrane</keyword>
<gene>
    <name evidence="16" type="primary">ftsI</name>
    <name evidence="19" type="ORF">V3330_18345</name>
</gene>
<sequence>MSSEERTAVPLTRLYAFLLVFALCSVALVARAVNLQVMESEFLQGQGEARFMREVEVPTRRGNILDRSGEPLAVSTPVDSVWAHPGELLQTPEDIAPLAAILGADADEIERRLNQRSGRSFVWLRRRLHPDVAEEIRAADLDGVYLQKEYRRFYPAGEVAAHVIGFTNIDDIGQEGLELAYNDWLQGKPGRKRVIRDRLGRTVEHVELLREAEHGHDLALTIDRRLQYLAYRELKRTVLKHGARSGSIVLLDIPSGEVLAMVNQPSFNPNQPNIDSDGLRNRAVTDVFEPGSVMKPFAVAAALEAGIVRPDTPIDTTPGTINISGHTISDHRNYGPIDVTRVITKSSNVGATKLALAMEAEQLWSVYDRFGYGDVTGIGFPGESAGVLRNHRRWRRVEQATLSYGYGLSVTTLQLASAFAALADEGRMRPPSLIQGATNPAVSVLDPEIARQVAAMMETVTGPDGTGKAARVTNYRVSGKTGTSRKASAAGYASRYVSTFAGFAPSSEPRLVCVVVINDPSNGQYYGGAVAAPLFSTVMAGALRLLDIPPDDFAGTLVDHAESQRTRAGGEAP</sequence>
<dbReference type="HAMAP" id="MF_02080">
    <property type="entry name" value="FtsI_transpept"/>
    <property type="match status" value="1"/>
</dbReference>
<evidence type="ECO:0000256" key="13">
    <source>
        <dbReference type="ARBA" id="ARBA00023210"/>
    </source>
</evidence>
<dbReference type="InterPro" id="IPR012338">
    <property type="entry name" value="Beta-lactam/transpept-like"/>
</dbReference>
<keyword evidence="6 16" id="KW-0645">Protease</keyword>
<evidence type="ECO:0000259" key="18">
    <source>
        <dbReference type="Pfam" id="PF03717"/>
    </source>
</evidence>
<keyword evidence="20" id="KW-1185">Reference proteome</keyword>
<evidence type="ECO:0000256" key="2">
    <source>
        <dbReference type="ARBA" id="ARBA00022475"/>
    </source>
</evidence>
<evidence type="ECO:0000313" key="20">
    <source>
        <dbReference type="Proteomes" id="UP001359886"/>
    </source>
</evidence>
<keyword evidence="13 16" id="KW-0717">Septation</keyword>
<evidence type="ECO:0000313" key="19">
    <source>
        <dbReference type="EMBL" id="MEJ8569594.1"/>
    </source>
</evidence>
<keyword evidence="15 16" id="KW-0961">Cell wall biogenesis/degradation</keyword>
<protein>
    <recommendedName>
        <fullName evidence="16">Peptidoglycan D,D-transpeptidase FtsI</fullName>
        <ecNumber evidence="16">3.4.16.4</ecNumber>
    </recommendedName>
    <alternativeName>
        <fullName evidence="16">Penicillin-binding protein 3</fullName>
        <shortName evidence="16">PBP-3</shortName>
    </alternativeName>
</protein>
<evidence type="ECO:0000256" key="3">
    <source>
        <dbReference type="ARBA" id="ARBA00022519"/>
    </source>
</evidence>
<keyword evidence="2 16" id="KW-1003">Cell membrane</keyword>
<evidence type="ECO:0000256" key="14">
    <source>
        <dbReference type="ARBA" id="ARBA00023306"/>
    </source>
</evidence>
<keyword evidence="9 16" id="KW-0133">Cell shape</keyword>
<keyword evidence="10 16" id="KW-0573">Peptidoglycan synthesis</keyword>
<keyword evidence="11 16" id="KW-1133">Transmembrane helix</keyword>
<dbReference type="GO" id="GO:0009002">
    <property type="term" value="F:serine-type D-Ala-D-Ala carboxypeptidase activity"/>
    <property type="evidence" value="ECO:0007669"/>
    <property type="project" value="UniProtKB-UniRule"/>
</dbReference>
<dbReference type="GO" id="GO:0005886">
    <property type="term" value="C:plasma membrane"/>
    <property type="evidence" value="ECO:0007669"/>
    <property type="project" value="UniProtKB-UniRule"/>
</dbReference>
<dbReference type="PANTHER" id="PTHR30627">
    <property type="entry name" value="PEPTIDOGLYCAN D,D-TRANSPEPTIDASE"/>
    <property type="match status" value="1"/>
</dbReference>
<keyword evidence="3 16" id="KW-0997">Cell inner membrane</keyword>
<evidence type="ECO:0000256" key="5">
    <source>
        <dbReference type="ARBA" id="ARBA00022645"/>
    </source>
</evidence>
<comment type="pathway">
    <text evidence="16">Cell wall biogenesis; peptidoglycan biosynthesis.</text>
</comment>
<keyword evidence="8 16" id="KW-0378">Hydrolase</keyword>
<evidence type="ECO:0000256" key="15">
    <source>
        <dbReference type="ARBA" id="ARBA00023316"/>
    </source>
</evidence>
<comment type="catalytic activity">
    <reaction evidence="16">
        <text>Preferential cleavage: (Ac)2-L-Lys-D-Ala-|-D-Ala. Also transpeptidation of peptidyl-alanyl moieties that are N-acyl substituents of D-alanine.</text>
        <dbReference type="EC" id="3.4.16.4"/>
    </reaction>
</comment>
<keyword evidence="14 16" id="KW-0131">Cell cycle</keyword>
<comment type="similarity">
    <text evidence="16">Belongs to the transpeptidase family. FtsI subfamily.</text>
</comment>
<evidence type="ECO:0000256" key="6">
    <source>
        <dbReference type="ARBA" id="ARBA00022670"/>
    </source>
</evidence>
<dbReference type="RefSeq" id="WP_354696921.1">
    <property type="nucleotide sequence ID" value="NZ_JAZHOG010000016.1"/>
</dbReference>
<name>A0AAW9R9A0_9GAMM</name>
<dbReference type="GO" id="GO:0071555">
    <property type="term" value="P:cell wall organization"/>
    <property type="evidence" value="ECO:0007669"/>
    <property type="project" value="UniProtKB-KW"/>
</dbReference>
<dbReference type="PANTHER" id="PTHR30627:SF1">
    <property type="entry name" value="PEPTIDOGLYCAN D,D-TRANSPEPTIDASE FTSI"/>
    <property type="match status" value="1"/>
</dbReference>
<evidence type="ECO:0000256" key="1">
    <source>
        <dbReference type="ARBA" id="ARBA00004370"/>
    </source>
</evidence>
<dbReference type="Pfam" id="PF00905">
    <property type="entry name" value="Transpeptidase"/>
    <property type="match status" value="1"/>
</dbReference>
<dbReference type="InterPro" id="IPR005311">
    <property type="entry name" value="PBP_dimer"/>
</dbReference>
<dbReference type="EC" id="3.4.16.4" evidence="16"/>
<evidence type="ECO:0000256" key="11">
    <source>
        <dbReference type="ARBA" id="ARBA00022989"/>
    </source>
</evidence>
<feature type="domain" description="Penicillin-binding protein transpeptidase" evidence="17">
    <location>
        <begin position="246"/>
        <end position="539"/>
    </location>
</feature>
<dbReference type="Proteomes" id="UP001359886">
    <property type="component" value="Unassembled WGS sequence"/>
</dbReference>
<evidence type="ECO:0000256" key="8">
    <source>
        <dbReference type="ARBA" id="ARBA00022801"/>
    </source>
</evidence>
<dbReference type="GO" id="GO:0009252">
    <property type="term" value="P:peptidoglycan biosynthetic process"/>
    <property type="evidence" value="ECO:0007669"/>
    <property type="project" value="UniProtKB-UniRule"/>
</dbReference>
<dbReference type="Gene3D" id="1.10.150.770">
    <property type="match status" value="1"/>
</dbReference>
<evidence type="ECO:0000256" key="16">
    <source>
        <dbReference type="HAMAP-Rule" id="MF_02080"/>
    </source>
</evidence>
<evidence type="ECO:0000256" key="9">
    <source>
        <dbReference type="ARBA" id="ARBA00022960"/>
    </source>
</evidence>
<dbReference type="Gene3D" id="3.30.450.330">
    <property type="match status" value="1"/>
</dbReference>
<proteinExistence type="inferred from homology"/>
<feature type="domain" description="Penicillin-binding protein dimerisation" evidence="18">
    <location>
        <begin position="58"/>
        <end position="205"/>
    </location>
</feature>
<dbReference type="SUPFAM" id="SSF56519">
    <property type="entry name" value="Penicillin binding protein dimerisation domain"/>
    <property type="match status" value="1"/>
</dbReference>
<dbReference type="Pfam" id="PF03717">
    <property type="entry name" value="PBP_dimer"/>
    <property type="match status" value="1"/>
</dbReference>
<dbReference type="GO" id="GO:0008658">
    <property type="term" value="F:penicillin binding"/>
    <property type="evidence" value="ECO:0007669"/>
    <property type="project" value="InterPro"/>
</dbReference>
<dbReference type="Gene3D" id="3.90.1310.10">
    <property type="entry name" value="Penicillin-binding protein 2a (Domain 2)"/>
    <property type="match status" value="1"/>
</dbReference>
<dbReference type="GO" id="GO:0008955">
    <property type="term" value="F:peptidoglycan glycosyltransferase activity"/>
    <property type="evidence" value="ECO:0007669"/>
    <property type="project" value="InterPro"/>
</dbReference>
<keyword evidence="4 16" id="KW-0132">Cell division</keyword>
<dbReference type="EMBL" id="JAZHOG010000016">
    <property type="protein sequence ID" value="MEJ8569594.1"/>
    <property type="molecule type" value="Genomic_DNA"/>
</dbReference>
<dbReference type="Gene3D" id="3.40.710.10">
    <property type="entry name" value="DD-peptidase/beta-lactamase superfamily"/>
    <property type="match status" value="1"/>
</dbReference>
<dbReference type="GO" id="GO:0006508">
    <property type="term" value="P:proteolysis"/>
    <property type="evidence" value="ECO:0007669"/>
    <property type="project" value="UniProtKB-KW"/>
</dbReference>
<comment type="subcellular location">
    <subcellularLocation>
        <location evidence="1">Membrane</location>
    </subcellularLocation>
</comment>
<keyword evidence="5 16" id="KW-0121">Carboxypeptidase</keyword>
<keyword evidence="7 16" id="KW-0812">Transmembrane</keyword>
<dbReference type="AlphaFoldDB" id="A0AAW9R9A0"/>
<evidence type="ECO:0000256" key="12">
    <source>
        <dbReference type="ARBA" id="ARBA00023136"/>
    </source>
</evidence>
<dbReference type="GO" id="GO:0043093">
    <property type="term" value="P:FtsZ-dependent cytokinesis"/>
    <property type="evidence" value="ECO:0007669"/>
    <property type="project" value="UniProtKB-UniRule"/>
</dbReference>
<dbReference type="InterPro" id="IPR001460">
    <property type="entry name" value="PCN-bd_Tpept"/>
</dbReference>
<comment type="function">
    <text evidence="16">Catalyzes cross-linking of the peptidoglycan cell wall at the division septum.</text>
</comment>
<evidence type="ECO:0000259" key="17">
    <source>
        <dbReference type="Pfam" id="PF00905"/>
    </source>
</evidence>
<dbReference type="InterPro" id="IPR050515">
    <property type="entry name" value="Beta-lactam/transpept"/>
</dbReference>